<name>A0ABW9FQD6_9NOCA</name>
<dbReference type="InterPro" id="IPR028098">
    <property type="entry name" value="Glyco_trans_4-like_N"/>
</dbReference>
<accession>A0ABW9FQD6</accession>
<reference evidence="5 6" key="1">
    <citation type="submission" date="2023-11" db="EMBL/GenBank/DDBJ databases">
        <authorList>
            <person name="Val-Calvo J."/>
            <person name="Scortti M."/>
            <person name="Vazquez-Boland J."/>
        </authorList>
    </citation>
    <scope>NUCLEOTIDE SEQUENCE [LARGE SCALE GENOMIC DNA]</scope>
    <source>
        <strain evidence="5 6">DSM 46662</strain>
    </source>
</reference>
<dbReference type="PANTHER" id="PTHR45947:SF3">
    <property type="entry name" value="SULFOQUINOVOSYL TRANSFERASE SQD2"/>
    <property type="match status" value="1"/>
</dbReference>
<dbReference type="EC" id="2.4.-.-" evidence="5"/>
<sequence length="370" mass="39825">MNDHRVALVHERFTEIAGSEHVTEQLALQWPDARVRAPIASASGIPPALLGRVDTTWLDKLYKHAGERSYAPLLPLMPSTFRGMHLDDSDVVIVSHHAFATQAVFATSAPTVAYVHSPARWAWDPTLRAGEAGGRLGAAALALLASSARRAELSAAPRLRRVVANSTTVADRIRRWWDCEAVVVHPPVDTDGFTPDPNRRRENFFLLAGRLVPYKRPDLAVQAANAAGVRLVVVGEGRSLDYCRTIAGPTVTFLGRVPHEQLVDLYRSSCALVMPGLEDFGIVPVEGMACGTPVIALAAGGALDSVVPGMTGRLVSGDTDGELVDGFASAMSTFDGADFDSTVVRKHAETFSRTAFREKMEKVVDEVLGV</sequence>
<keyword evidence="2 5" id="KW-0808">Transferase</keyword>
<proteinExistence type="predicted"/>
<protein>
    <submittedName>
        <fullName evidence="5">Glycosyltransferase</fullName>
        <ecNumber evidence="5">2.4.-.-</ecNumber>
    </submittedName>
</protein>
<feature type="domain" description="Glycosyl transferase family 1" evidence="3">
    <location>
        <begin position="200"/>
        <end position="332"/>
    </location>
</feature>
<dbReference type="Proteomes" id="UP001629744">
    <property type="component" value="Unassembled WGS sequence"/>
</dbReference>
<dbReference type="Pfam" id="PF00534">
    <property type="entry name" value="Glycos_transf_1"/>
    <property type="match status" value="1"/>
</dbReference>
<evidence type="ECO:0000259" key="4">
    <source>
        <dbReference type="Pfam" id="PF13439"/>
    </source>
</evidence>
<evidence type="ECO:0000259" key="3">
    <source>
        <dbReference type="Pfam" id="PF00534"/>
    </source>
</evidence>
<evidence type="ECO:0000256" key="1">
    <source>
        <dbReference type="ARBA" id="ARBA00022676"/>
    </source>
</evidence>
<keyword evidence="1 5" id="KW-0328">Glycosyltransferase</keyword>
<feature type="domain" description="Glycosyltransferase subfamily 4-like N-terminal" evidence="4">
    <location>
        <begin position="18"/>
        <end position="191"/>
    </location>
</feature>
<evidence type="ECO:0000256" key="2">
    <source>
        <dbReference type="ARBA" id="ARBA00022679"/>
    </source>
</evidence>
<gene>
    <name evidence="5" type="ORF">ABEU19_000873</name>
</gene>
<dbReference type="GO" id="GO:0016757">
    <property type="term" value="F:glycosyltransferase activity"/>
    <property type="evidence" value="ECO:0007669"/>
    <property type="project" value="UniProtKB-KW"/>
</dbReference>
<dbReference type="Pfam" id="PF13439">
    <property type="entry name" value="Glyco_transf_4"/>
    <property type="match status" value="1"/>
</dbReference>
<evidence type="ECO:0000313" key="5">
    <source>
        <dbReference type="EMBL" id="MFM1727413.1"/>
    </source>
</evidence>
<dbReference type="SUPFAM" id="SSF53756">
    <property type="entry name" value="UDP-Glycosyltransferase/glycogen phosphorylase"/>
    <property type="match status" value="1"/>
</dbReference>
<keyword evidence="6" id="KW-1185">Reference proteome</keyword>
<dbReference type="InterPro" id="IPR050194">
    <property type="entry name" value="Glycosyltransferase_grp1"/>
</dbReference>
<dbReference type="EMBL" id="JBDLNU010000001">
    <property type="protein sequence ID" value="MFM1727413.1"/>
    <property type="molecule type" value="Genomic_DNA"/>
</dbReference>
<dbReference type="Gene3D" id="3.40.50.2000">
    <property type="entry name" value="Glycogen Phosphorylase B"/>
    <property type="match status" value="2"/>
</dbReference>
<dbReference type="InterPro" id="IPR001296">
    <property type="entry name" value="Glyco_trans_1"/>
</dbReference>
<organism evidence="5 6">
    <name type="scientific">Prescottella soli</name>
    <dbReference type="NCBI Taxonomy" id="1543852"/>
    <lineage>
        <taxon>Bacteria</taxon>
        <taxon>Bacillati</taxon>
        <taxon>Actinomycetota</taxon>
        <taxon>Actinomycetes</taxon>
        <taxon>Mycobacteriales</taxon>
        <taxon>Nocardiaceae</taxon>
        <taxon>Prescottella</taxon>
    </lineage>
</organism>
<dbReference type="RefSeq" id="WP_348607797.1">
    <property type="nucleotide sequence ID" value="NZ_CP157276.1"/>
</dbReference>
<comment type="caution">
    <text evidence="5">The sequence shown here is derived from an EMBL/GenBank/DDBJ whole genome shotgun (WGS) entry which is preliminary data.</text>
</comment>
<dbReference type="PANTHER" id="PTHR45947">
    <property type="entry name" value="SULFOQUINOVOSYL TRANSFERASE SQD2"/>
    <property type="match status" value="1"/>
</dbReference>
<evidence type="ECO:0000313" key="6">
    <source>
        <dbReference type="Proteomes" id="UP001629744"/>
    </source>
</evidence>